<dbReference type="AlphaFoldDB" id="A0AAD6UN14"/>
<evidence type="ECO:0000313" key="3">
    <source>
        <dbReference type="Proteomes" id="UP001219525"/>
    </source>
</evidence>
<proteinExistence type="predicted"/>
<feature type="region of interest" description="Disordered" evidence="1">
    <location>
        <begin position="116"/>
        <end position="135"/>
    </location>
</feature>
<comment type="caution">
    <text evidence="2">The sequence shown here is derived from an EMBL/GenBank/DDBJ whole genome shotgun (WGS) entry which is preliminary data.</text>
</comment>
<protein>
    <submittedName>
        <fullName evidence="2">Uncharacterized protein</fullName>
    </submittedName>
</protein>
<dbReference type="Proteomes" id="UP001219525">
    <property type="component" value="Unassembled WGS sequence"/>
</dbReference>
<accession>A0AAD6UN14</accession>
<gene>
    <name evidence="2" type="ORF">GGX14DRAFT_407573</name>
</gene>
<dbReference type="EMBL" id="JARJCW010000140">
    <property type="protein sequence ID" value="KAJ7190930.1"/>
    <property type="molecule type" value="Genomic_DNA"/>
</dbReference>
<keyword evidence="3" id="KW-1185">Reference proteome</keyword>
<name>A0AAD6UN14_9AGAR</name>
<feature type="region of interest" description="Disordered" evidence="1">
    <location>
        <begin position="163"/>
        <end position="182"/>
    </location>
</feature>
<reference evidence="2" key="1">
    <citation type="submission" date="2023-03" db="EMBL/GenBank/DDBJ databases">
        <title>Massive genome expansion in bonnet fungi (Mycena s.s.) driven by repeated elements and novel gene families across ecological guilds.</title>
        <authorList>
            <consortium name="Lawrence Berkeley National Laboratory"/>
            <person name="Harder C.B."/>
            <person name="Miyauchi S."/>
            <person name="Viragh M."/>
            <person name="Kuo A."/>
            <person name="Thoen E."/>
            <person name="Andreopoulos B."/>
            <person name="Lu D."/>
            <person name="Skrede I."/>
            <person name="Drula E."/>
            <person name="Henrissat B."/>
            <person name="Morin E."/>
            <person name="Kohler A."/>
            <person name="Barry K."/>
            <person name="LaButti K."/>
            <person name="Morin E."/>
            <person name="Salamov A."/>
            <person name="Lipzen A."/>
            <person name="Mereny Z."/>
            <person name="Hegedus B."/>
            <person name="Baldrian P."/>
            <person name="Stursova M."/>
            <person name="Weitz H."/>
            <person name="Taylor A."/>
            <person name="Grigoriev I.V."/>
            <person name="Nagy L.G."/>
            <person name="Martin F."/>
            <person name="Kauserud H."/>
        </authorList>
    </citation>
    <scope>NUCLEOTIDE SEQUENCE</scope>
    <source>
        <strain evidence="2">9144</strain>
    </source>
</reference>
<evidence type="ECO:0000256" key="1">
    <source>
        <dbReference type="SAM" id="MobiDB-lite"/>
    </source>
</evidence>
<organism evidence="2 3">
    <name type="scientific">Mycena pura</name>
    <dbReference type="NCBI Taxonomy" id="153505"/>
    <lineage>
        <taxon>Eukaryota</taxon>
        <taxon>Fungi</taxon>
        <taxon>Dikarya</taxon>
        <taxon>Basidiomycota</taxon>
        <taxon>Agaricomycotina</taxon>
        <taxon>Agaricomycetes</taxon>
        <taxon>Agaricomycetidae</taxon>
        <taxon>Agaricales</taxon>
        <taxon>Marasmiineae</taxon>
        <taxon>Mycenaceae</taxon>
        <taxon>Mycena</taxon>
    </lineage>
</organism>
<evidence type="ECO:0000313" key="2">
    <source>
        <dbReference type="EMBL" id="KAJ7190930.1"/>
    </source>
</evidence>
<sequence length="194" mass="21325">MPDKTSGFLKTLPAPDRQAIRAQVRMDDASGANRQNKHDQIVHMKEVVDKNFEKDTAKKDRLAKVQDAIAQTMAILSVEALDVAFQIAPKAPGYLTVAALDLQLDWHVANALPDSQDTSASGIPKAKTGAKGRGNRDSRYGYLKEAITRRAYISELDPEAARTPVVEVAPQPSMSMDVDVDDPGYDSEEVWFRS</sequence>